<gene>
    <name evidence="1" type="ORF">TIFTF001_000129</name>
</gene>
<keyword evidence="2" id="KW-1185">Reference proteome</keyword>
<proteinExistence type="predicted"/>
<evidence type="ECO:0000313" key="2">
    <source>
        <dbReference type="Proteomes" id="UP001187192"/>
    </source>
</evidence>
<dbReference type="Proteomes" id="UP001187192">
    <property type="component" value="Unassembled WGS sequence"/>
</dbReference>
<protein>
    <submittedName>
        <fullName evidence="1">Uncharacterized protein</fullName>
    </submittedName>
</protein>
<comment type="caution">
    <text evidence="1">The sequence shown here is derived from an EMBL/GenBank/DDBJ whole genome shotgun (WGS) entry which is preliminary data.</text>
</comment>
<evidence type="ECO:0000313" key="1">
    <source>
        <dbReference type="EMBL" id="GMN23480.1"/>
    </source>
</evidence>
<dbReference type="EMBL" id="BTGU01000001">
    <property type="protein sequence ID" value="GMN23480.1"/>
    <property type="molecule type" value="Genomic_DNA"/>
</dbReference>
<name>A0AA87Z1Q8_FICCA</name>
<organism evidence="1 2">
    <name type="scientific">Ficus carica</name>
    <name type="common">Common fig</name>
    <dbReference type="NCBI Taxonomy" id="3494"/>
    <lineage>
        <taxon>Eukaryota</taxon>
        <taxon>Viridiplantae</taxon>
        <taxon>Streptophyta</taxon>
        <taxon>Embryophyta</taxon>
        <taxon>Tracheophyta</taxon>
        <taxon>Spermatophyta</taxon>
        <taxon>Magnoliopsida</taxon>
        <taxon>eudicotyledons</taxon>
        <taxon>Gunneridae</taxon>
        <taxon>Pentapetalae</taxon>
        <taxon>rosids</taxon>
        <taxon>fabids</taxon>
        <taxon>Rosales</taxon>
        <taxon>Moraceae</taxon>
        <taxon>Ficeae</taxon>
        <taxon>Ficus</taxon>
    </lineage>
</organism>
<reference evidence="1" key="1">
    <citation type="submission" date="2023-07" db="EMBL/GenBank/DDBJ databases">
        <title>draft genome sequence of fig (Ficus carica).</title>
        <authorList>
            <person name="Takahashi T."/>
            <person name="Nishimura K."/>
        </authorList>
    </citation>
    <scope>NUCLEOTIDE SEQUENCE</scope>
</reference>
<accession>A0AA87Z1Q8</accession>
<dbReference type="Gramene" id="FCD_00014900-RA">
    <property type="protein sequence ID" value="FCD_00014900-RA:cds"/>
    <property type="gene ID" value="FCD_00014900"/>
</dbReference>
<sequence>MVKKKKKAMDERTTRASITRALRNLHLRQLEPNSKPSLAMRRSRQRLCLCDGICEQRHSLSVNGALSLKNVAIAMGFLSKNALSLSLYISLSLNGVLIHLP</sequence>
<dbReference type="AlphaFoldDB" id="A0AA87Z1Q8"/>